<keyword evidence="7" id="KW-1185">Reference proteome</keyword>
<organism evidence="6 7">
    <name type="scientific">Oleoguttula mirabilis</name>
    <dbReference type="NCBI Taxonomy" id="1507867"/>
    <lineage>
        <taxon>Eukaryota</taxon>
        <taxon>Fungi</taxon>
        <taxon>Dikarya</taxon>
        <taxon>Ascomycota</taxon>
        <taxon>Pezizomycotina</taxon>
        <taxon>Dothideomycetes</taxon>
        <taxon>Dothideomycetidae</taxon>
        <taxon>Mycosphaerellales</taxon>
        <taxon>Teratosphaeriaceae</taxon>
        <taxon>Oleoguttula</taxon>
    </lineage>
</organism>
<proteinExistence type="inferred from homology"/>
<dbReference type="Proteomes" id="UP001324427">
    <property type="component" value="Unassembled WGS sequence"/>
</dbReference>
<name>A0AAV9JMZ7_9PEZI</name>
<reference evidence="6 7" key="1">
    <citation type="submission" date="2021-11" db="EMBL/GenBank/DDBJ databases">
        <title>Black yeast isolated from Biological Soil Crust.</title>
        <authorList>
            <person name="Kurbessoian T."/>
        </authorList>
    </citation>
    <scope>NUCLEOTIDE SEQUENCE [LARGE SCALE GENOMIC DNA]</scope>
    <source>
        <strain evidence="6 7">CCFEE 5522</strain>
    </source>
</reference>
<dbReference type="SUPFAM" id="SSF55200">
    <property type="entry name" value="Translation initiation factor IF3, C-terminal domain"/>
    <property type="match status" value="1"/>
</dbReference>
<dbReference type="InterPro" id="IPR036788">
    <property type="entry name" value="T_IF-3_C_sf"/>
</dbReference>
<dbReference type="GO" id="GO:0032790">
    <property type="term" value="P:ribosome disassembly"/>
    <property type="evidence" value="ECO:0007669"/>
    <property type="project" value="TreeGrafter"/>
</dbReference>
<gene>
    <name evidence="6" type="ORF">LTR36_002042</name>
</gene>
<evidence type="ECO:0000256" key="1">
    <source>
        <dbReference type="ARBA" id="ARBA00005439"/>
    </source>
</evidence>
<evidence type="ECO:0000259" key="5">
    <source>
        <dbReference type="Pfam" id="PF05198"/>
    </source>
</evidence>
<dbReference type="EMBL" id="JAVFHQ010000015">
    <property type="protein sequence ID" value="KAK4546365.1"/>
    <property type="molecule type" value="Genomic_DNA"/>
</dbReference>
<dbReference type="GO" id="GO:0070124">
    <property type="term" value="P:mitochondrial translational initiation"/>
    <property type="evidence" value="ECO:0007669"/>
    <property type="project" value="TreeGrafter"/>
</dbReference>
<evidence type="ECO:0000256" key="4">
    <source>
        <dbReference type="SAM" id="MobiDB-lite"/>
    </source>
</evidence>
<dbReference type="PANTHER" id="PTHR10938:SF0">
    <property type="entry name" value="TRANSLATION INITIATION FACTOR IF-3, MITOCHONDRIAL"/>
    <property type="match status" value="1"/>
</dbReference>
<sequence length="255" mass="28339">MATIHASSSLQALYRVFVLPTLSKSPPLLRRAGRQAPPPPQPQHQRPFSASAPHAVKTRAPEERAHKWDEEIRARLLYFVDPETGKREEEPRTRYDVLNTLNRQTHRLVQLSPDQPGNRDFIPVCKVVSKKEQYETEQRAKKAVKEKKAESNKVNSVKTLELNWAIDGNDLGHRLERVAGFLGEGRRVEIVLAAKKQGRKATGPECEGVVKRILETVGAVPGARELKPLDGKMGGFATIVLQGRAPGQGKQSDAS</sequence>
<evidence type="ECO:0000313" key="6">
    <source>
        <dbReference type="EMBL" id="KAK4546365.1"/>
    </source>
</evidence>
<evidence type="ECO:0000256" key="3">
    <source>
        <dbReference type="ARBA" id="ARBA00022917"/>
    </source>
</evidence>
<comment type="caution">
    <text evidence="6">The sequence shown here is derived from an EMBL/GenBank/DDBJ whole genome shotgun (WGS) entry which is preliminary data.</text>
</comment>
<keyword evidence="2" id="KW-0396">Initiation factor</keyword>
<accession>A0AAV9JMZ7</accession>
<dbReference type="Gene3D" id="3.30.110.10">
    <property type="entry name" value="Translation initiation factor 3 (IF-3), C-terminal domain"/>
    <property type="match status" value="1"/>
</dbReference>
<evidence type="ECO:0000313" key="7">
    <source>
        <dbReference type="Proteomes" id="UP001324427"/>
    </source>
</evidence>
<protein>
    <recommendedName>
        <fullName evidence="5">Translation initiation factor 3 N-terminal domain-containing protein</fullName>
    </recommendedName>
</protein>
<dbReference type="PANTHER" id="PTHR10938">
    <property type="entry name" value="TRANSLATION INITIATION FACTOR IF-3"/>
    <property type="match status" value="1"/>
</dbReference>
<feature type="region of interest" description="Disordered" evidence="4">
    <location>
        <begin position="26"/>
        <end position="65"/>
    </location>
</feature>
<feature type="domain" description="Translation initiation factor 3 N-terminal" evidence="5">
    <location>
        <begin position="69"/>
        <end position="143"/>
    </location>
</feature>
<comment type="similarity">
    <text evidence="1">Belongs to the IF-3 family.</text>
</comment>
<dbReference type="InterPro" id="IPR001288">
    <property type="entry name" value="Translation_initiation_fac_3"/>
</dbReference>
<dbReference type="GO" id="GO:0005739">
    <property type="term" value="C:mitochondrion"/>
    <property type="evidence" value="ECO:0007669"/>
    <property type="project" value="TreeGrafter"/>
</dbReference>
<evidence type="ECO:0000256" key="2">
    <source>
        <dbReference type="ARBA" id="ARBA00022540"/>
    </source>
</evidence>
<keyword evidence="3" id="KW-0648">Protein biosynthesis</keyword>
<dbReference type="Pfam" id="PF05198">
    <property type="entry name" value="IF3_N"/>
    <property type="match status" value="1"/>
</dbReference>
<dbReference type="AlphaFoldDB" id="A0AAV9JMZ7"/>
<dbReference type="GO" id="GO:0003743">
    <property type="term" value="F:translation initiation factor activity"/>
    <property type="evidence" value="ECO:0007669"/>
    <property type="project" value="UniProtKB-KW"/>
</dbReference>
<dbReference type="GO" id="GO:0043022">
    <property type="term" value="F:ribosome binding"/>
    <property type="evidence" value="ECO:0007669"/>
    <property type="project" value="TreeGrafter"/>
</dbReference>
<dbReference type="InterPro" id="IPR019814">
    <property type="entry name" value="Translation_initiation_fac_3_N"/>
</dbReference>